<keyword evidence="7 11" id="KW-0808">Transferase</keyword>
<comment type="similarity">
    <text evidence="2 11">Belongs to the alpha-IPM synthase/homocitrate synthase family. LeuA type 1 subfamily.</text>
</comment>
<dbReference type="EMBL" id="JAFBCV010000004">
    <property type="protein sequence ID" value="MBM7838549.1"/>
    <property type="molecule type" value="Genomic_DNA"/>
</dbReference>
<comment type="pathway">
    <text evidence="1 11">Amino-acid biosynthesis; L-leucine biosynthesis; L-leucine from 3-methyl-2-oxobutanoate: step 1/4.</text>
</comment>
<evidence type="ECO:0000256" key="7">
    <source>
        <dbReference type="ARBA" id="ARBA00022679"/>
    </source>
</evidence>
<evidence type="ECO:0000256" key="11">
    <source>
        <dbReference type="HAMAP-Rule" id="MF_01025"/>
    </source>
</evidence>
<dbReference type="Pfam" id="PF08502">
    <property type="entry name" value="LeuA_dimer"/>
    <property type="match status" value="1"/>
</dbReference>
<keyword evidence="8 11" id="KW-0479">Metal-binding</keyword>
<accession>A0ABS2SSR2</accession>
<sequence>MRKVKIFDTTLRDGEQTPGVNLNSQEKLEIALQLERLKVDVIEAGFPASSPGDFQSVKTIANSIKDSSITGLARAKESDIQSAWEALKQSAEPRIHVFIATSPIHMKYKLKLTPDQVIEQAVHSVKLAAQKFPHVQFSAEDASRSDWPFLVKVIDAVIDAGATVINLPDTVGYTMPSEISKLFDYIGHNVSQIDKAILSTHNHDDLGMGVANSLAAIQAGATQVECTVNGIGERAGNASLEEIAVALHIRSDYYQASSGIHLKELKRTSALVSRLSSMNVPGNKAVVGANAFAHESGIHQDGMLKHKETYEIITPELVGATSSAPLGKHSGRHAFKEKLSELGFNGSEEVLQHIFTAFKDLADKKKEVTEDDLYALMTDATDDRSKTTYEVDALQVSYGTNQMPTATITLSLQEGEELIEAGTGSGSVEAIYNTLAKMTGQHYALTDYKIQSINGGEDALAEVHVKLQHEGIEQLGRGVAHDVLEASAKAYIHAVNRMIARRKHQAGEKTKVG</sequence>
<evidence type="ECO:0000313" key="13">
    <source>
        <dbReference type="EMBL" id="MBM7838549.1"/>
    </source>
</evidence>
<evidence type="ECO:0000256" key="9">
    <source>
        <dbReference type="ARBA" id="ARBA00023211"/>
    </source>
</evidence>
<dbReference type="PROSITE" id="PS00815">
    <property type="entry name" value="AIPM_HOMOCIT_SYNTH_1"/>
    <property type="match status" value="1"/>
</dbReference>
<proteinExistence type="inferred from homology"/>
<gene>
    <name evidence="11" type="primary">leuA</name>
    <name evidence="13" type="ORF">JOC54_001805</name>
</gene>
<feature type="region of interest" description="Regulatory domain" evidence="11">
    <location>
        <begin position="390"/>
        <end position="513"/>
    </location>
</feature>
<feature type="binding site" evidence="11">
    <location>
        <position position="201"/>
    </location>
    <ligand>
        <name>Mn(2+)</name>
        <dbReference type="ChEBI" id="CHEBI:29035"/>
    </ligand>
</feature>
<organism evidence="13 14">
    <name type="scientific">Shouchella xiaoxiensis</name>
    <dbReference type="NCBI Taxonomy" id="766895"/>
    <lineage>
        <taxon>Bacteria</taxon>
        <taxon>Bacillati</taxon>
        <taxon>Bacillota</taxon>
        <taxon>Bacilli</taxon>
        <taxon>Bacillales</taxon>
        <taxon>Bacillaceae</taxon>
        <taxon>Shouchella</taxon>
    </lineage>
</organism>
<comment type="catalytic activity">
    <reaction evidence="11">
        <text>3-methyl-2-oxobutanoate + acetyl-CoA + H2O = (2S)-2-isopropylmalate + CoA + H(+)</text>
        <dbReference type="Rhea" id="RHEA:21524"/>
        <dbReference type="ChEBI" id="CHEBI:1178"/>
        <dbReference type="ChEBI" id="CHEBI:11851"/>
        <dbReference type="ChEBI" id="CHEBI:15377"/>
        <dbReference type="ChEBI" id="CHEBI:15378"/>
        <dbReference type="ChEBI" id="CHEBI:57287"/>
        <dbReference type="ChEBI" id="CHEBI:57288"/>
        <dbReference type="EC" id="2.3.3.13"/>
    </reaction>
</comment>
<feature type="domain" description="Pyruvate carboxyltransferase" evidence="12">
    <location>
        <begin position="4"/>
        <end position="266"/>
    </location>
</feature>
<dbReference type="InterPro" id="IPR002034">
    <property type="entry name" value="AIPM/Hcit_synth_CS"/>
</dbReference>
<evidence type="ECO:0000256" key="5">
    <source>
        <dbReference type="ARBA" id="ARBA00022430"/>
    </source>
</evidence>
<dbReference type="Pfam" id="PF22617">
    <property type="entry name" value="HCS_D2"/>
    <property type="match status" value="1"/>
</dbReference>
<evidence type="ECO:0000313" key="14">
    <source>
        <dbReference type="Proteomes" id="UP001179280"/>
    </source>
</evidence>
<keyword evidence="14" id="KW-1185">Reference proteome</keyword>
<evidence type="ECO:0000256" key="3">
    <source>
        <dbReference type="ARBA" id="ARBA00012973"/>
    </source>
</evidence>
<dbReference type="NCBIfam" id="NF002088">
    <property type="entry name" value="PRK00915.1-5"/>
    <property type="match status" value="1"/>
</dbReference>
<feature type="binding site" evidence="11">
    <location>
        <position position="237"/>
    </location>
    <ligand>
        <name>Mn(2+)</name>
        <dbReference type="ChEBI" id="CHEBI:29035"/>
    </ligand>
</feature>
<name>A0ABS2SSR2_9BACI</name>
<dbReference type="PROSITE" id="PS00816">
    <property type="entry name" value="AIPM_HOMOCIT_SYNTH_2"/>
    <property type="match status" value="1"/>
</dbReference>
<keyword evidence="11" id="KW-0963">Cytoplasm</keyword>
<dbReference type="InterPro" id="IPR054691">
    <property type="entry name" value="LeuA/HCS_post-cat"/>
</dbReference>
<dbReference type="PANTHER" id="PTHR10277">
    <property type="entry name" value="HOMOCITRATE SYNTHASE-RELATED"/>
    <property type="match status" value="1"/>
</dbReference>
<keyword evidence="5 11" id="KW-0432">Leucine biosynthesis</keyword>
<dbReference type="PROSITE" id="PS50991">
    <property type="entry name" value="PYR_CT"/>
    <property type="match status" value="1"/>
</dbReference>
<dbReference type="Gene3D" id="1.10.238.260">
    <property type="match status" value="1"/>
</dbReference>
<dbReference type="InterPro" id="IPR000891">
    <property type="entry name" value="PYR_CT"/>
</dbReference>
<dbReference type="RefSeq" id="WP_204465746.1">
    <property type="nucleotide sequence ID" value="NZ_JAFBCV010000004.1"/>
</dbReference>
<evidence type="ECO:0000256" key="10">
    <source>
        <dbReference type="ARBA" id="ARBA00023304"/>
    </source>
</evidence>
<dbReference type="InterPro" id="IPR005671">
    <property type="entry name" value="LeuA_bact_synth"/>
</dbReference>
<dbReference type="Proteomes" id="UP001179280">
    <property type="component" value="Unassembled WGS sequence"/>
</dbReference>
<comment type="caution">
    <text evidence="13">The sequence shown here is derived from an EMBL/GenBank/DDBJ whole genome shotgun (WGS) entry which is preliminary data.</text>
</comment>
<dbReference type="InterPro" id="IPR013709">
    <property type="entry name" value="2-isopropylmalate_synth_dimer"/>
</dbReference>
<evidence type="ECO:0000256" key="8">
    <source>
        <dbReference type="ARBA" id="ARBA00022723"/>
    </source>
</evidence>
<reference evidence="13" key="1">
    <citation type="submission" date="2021-01" db="EMBL/GenBank/DDBJ databases">
        <title>Genomic Encyclopedia of Type Strains, Phase IV (KMG-IV): sequencing the most valuable type-strain genomes for metagenomic binning, comparative biology and taxonomic classification.</title>
        <authorList>
            <person name="Goeker M."/>
        </authorList>
    </citation>
    <scope>NUCLEOTIDE SEQUENCE</scope>
    <source>
        <strain evidence="13">DSM 21943</strain>
    </source>
</reference>
<evidence type="ECO:0000256" key="6">
    <source>
        <dbReference type="ARBA" id="ARBA00022605"/>
    </source>
</evidence>
<dbReference type="InterPro" id="IPR013785">
    <property type="entry name" value="Aldolase_TIM"/>
</dbReference>
<comment type="function">
    <text evidence="11">Catalyzes the condensation of the acetyl group of acetyl-CoA with 3-methyl-2-oxobutanoate (2-ketoisovalerate) to form 3-carboxy-3-hydroxy-4-methylpentanoate (2-isopropylmalate).</text>
</comment>
<dbReference type="NCBIfam" id="TIGR00973">
    <property type="entry name" value="leuA_bact"/>
    <property type="match status" value="1"/>
</dbReference>
<dbReference type="CDD" id="cd07940">
    <property type="entry name" value="DRE_TIM_IPMS"/>
    <property type="match status" value="1"/>
</dbReference>
<dbReference type="InterPro" id="IPR036230">
    <property type="entry name" value="LeuA_allosteric_dom_sf"/>
</dbReference>
<feature type="binding site" evidence="11">
    <location>
        <position position="13"/>
    </location>
    <ligand>
        <name>Mn(2+)</name>
        <dbReference type="ChEBI" id="CHEBI:29035"/>
    </ligand>
</feature>
<keyword evidence="6 11" id="KW-0028">Amino-acid biosynthesis</keyword>
<dbReference type="Gene3D" id="3.20.20.70">
    <property type="entry name" value="Aldolase class I"/>
    <property type="match status" value="1"/>
</dbReference>
<keyword evidence="9 11" id="KW-0464">Manganese</keyword>
<dbReference type="Gene3D" id="3.30.160.270">
    <property type="match status" value="1"/>
</dbReference>
<protein>
    <recommendedName>
        <fullName evidence="4 11">2-isopropylmalate synthase</fullName>
        <ecNumber evidence="3 11">2.3.3.13</ecNumber>
    </recommendedName>
    <alternativeName>
        <fullName evidence="11">Alpha-IPM synthase</fullName>
    </alternativeName>
    <alternativeName>
        <fullName evidence="11">Alpha-isopropylmalate synthase</fullName>
    </alternativeName>
</protein>
<comment type="subunit">
    <text evidence="11">Homodimer.</text>
</comment>
<dbReference type="SMART" id="SM00917">
    <property type="entry name" value="LeuA_dimer"/>
    <property type="match status" value="1"/>
</dbReference>
<dbReference type="EC" id="2.3.3.13" evidence="3 11"/>
<dbReference type="HAMAP" id="MF_01025">
    <property type="entry name" value="LeuA_type1"/>
    <property type="match status" value="1"/>
</dbReference>
<keyword evidence="10 11" id="KW-0100">Branched-chain amino acid biosynthesis</keyword>
<evidence type="ECO:0000256" key="4">
    <source>
        <dbReference type="ARBA" id="ARBA00018198"/>
    </source>
</evidence>
<dbReference type="PANTHER" id="PTHR10277:SF9">
    <property type="entry name" value="2-ISOPROPYLMALATE SYNTHASE 1, CHLOROPLASTIC-RELATED"/>
    <property type="match status" value="1"/>
</dbReference>
<feature type="binding site" evidence="11">
    <location>
        <position position="203"/>
    </location>
    <ligand>
        <name>Mn(2+)</name>
        <dbReference type="ChEBI" id="CHEBI:29035"/>
    </ligand>
</feature>
<dbReference type="SUPFAM" id="SSF110921">
    <property type="entry name" value="2-isopropylmalate synthase LeuA, allosteric (dimerisation) domain"/>
    <property type="match status" value="1"/>
</dbReference>
<dbReference type="SUPFAM" id="SSF51569">
    <property type="entry name" value="Aldolase"/>
    <property type="match status" value="1"/>
</dbReference>
<keyword evidence="13" id="KW-0012">Acyltransferase</keyword>
<dbReference type="Pfam" id="PF00682">
    <property type="entry name" value="HMGL-like"/>
    <property type="match status" value="1"/>
</dbReference>
<dbReference type="GO" id="GO:0003852">
    <property type="term" value="F:2-isopropylmalate synthase activity"/>
    <property type="evidence" value="ECO:0007669"/>
    <property type="project" value="UniProtKB-EC"/>
</dbReference>
<evidence type="ECO:0000259" key="12">
    <source>
        <dbReference type="PROSITE" id="PS50991"/>
    </source>
</evidence>
<evidence type="ECO:0000256" key="2">
    <source>
        <dbReference type="ARBA" id="ARBA00009396"/>
    </source>
</evidence>
<dbReference type="InterPro" id="IPR050073">
    <property type="entry name" value="2-IPM_HCS-like"/>
</dbReference>
<comment type="cofactor">
    <cofactor evidence="11">
        <name>Mn(2+)</name>
        <dbReference type="ChEBI" id="CHEBI:29035"/>
    </cofactor>
</comment>
<evidence type="ECO:0000256" key="1">
    <source>
        <dbReference type="ARBA" id="ARBA00004689"/>
    </source>
</evidence>
<dbReference type="NCBIfam" id="NF002086">
    <property type="entry name" value="PRK00915.1-3"/>
    <property type="match status" value="1"/>
</dbReference>